<dbReference type="RefSeq" id="WP_241345843.1">
    <property type="nucleotide sequence ID" value="NZ_JAKZGP010000001.1"/>
</dbReference>
<feature type="transmembrane region" description="Helical" evidence="1">
    <location>
        <begin position="138"/>
        <end position="159"/>
    </location>
</feature>
<feature type="transmembrane region" description="Helical" evidence="1">
    <location>
        <begin position="179"/>
        <end position="206"/>
    </location>
</feature>
<keyword evidence="1" id="KW-1133">Transmembrane helix</keyword>
<comment type="caution">
    <text evidence="2">The sequence shown here is derived from an EMBL/GenBank/DDBJ whole genome shotgun (WGS) entry which is preliminary data.</text>
</comment>
<keyword evidence="1" id="KW-0812">Transmembrane</keyword>
<protein>
    <recommendedName>
        <fullName evidence="4">DUF1461 domain-containing protein</fullName>
    </recommendedName>
</protein>
<accession>A0ABS9UVS3</accession>
<keyword evidence="1" id="KW-0472">Membrane</keyword>
<evidence type="ECO:0000313" key="2">
    <source>
        <dbReference type="EMBL" id="MCH7407903.1"/>
    </source>
</evidence>
<name>A0ABS9UVS3_9BACT</name>
<dbReference type="Proteomes" id="UP001165489">
    <property type="component" value="Unassembled WGS sequence"/>
</dbReference>
<gene>
    <name evidence="2" type="ORF">MM239_00720</name>
</gene>
<evidence type="ECO:0008006" key="4">
    <source>
        <dbReference type="Google" id="ProtNLM"/>
    </source>
</evidence>
<reference evidence="2" key="1">
    <citation type="submission" date="2022-03" db="EMBL/GenBank/DDBJ databases">
        <title>De novo assembled genomes of Belliella spp. (Cyclobacteriaceae) strains.</title>
        <authorList>
            <person name="Szabo A."/>
            <person name="Korponai K."/>
            <person name="Felfoldi T."/>
        </authorList>
    </citation>
    <scope>NUCLEOTIDE SEQUENCE</scope>
    <source>
        <strain evidence="2">DSM 111904</strain>
    </source>
</reference>
<sequence length="219" mass="25598">MEDFYQAYFDHTVPQEYIDKIKENAIVWNGMEHDIVLREANLIRNLQGNSEYLLKYWVTFENEMKFSYAVNVLEKNGNLTLNRFEPIDVNILSSFYAPDTNFAAPLYSANISKIAFFFISIFGSILLIIFLTIRKKNYLLLLTIPLLFIYKQGLIIFNFKGFEILSSKFHFGLPFFKNIDLHFSSISLTMIGVFCVWAIIAVYLYFSARRNNKMNYGTA</sequence>
<proteinExistence type="predicted"/>
<evidence type="ECO:0000256" key="1">
    <source>
        <dbReference type="SAM" id="Phobius"/>
    </source>
</evidence>
<evidence type="ECO:0000313" key="3">
    <source>
        <dbReference type="Proteomes" id="UP001165489"/>
    </source>
</evidence>
<organism evidence="2 3">
    <name type="scientific">Belliella filtrata</name>
    <dbReference type="NCBI Taxonomy" id="2923435"/>
    <lineage>
        <taxon>Bacteria</taxon>
        <taxon>Pseudomonadati</taxon>
        <taxon>Bacteroidota</taxon>
        <taxon>Cytophagia</taxon>
        <taxon>Cytophagales</taxon>
        <taxon>Cyclobacteriaceae</taxon>
        <taxon>Belliella</taxon>
    </lineage>
</organism>
<dbReference type="EMBL" id="JAKZGP010000001">
    <property type="protein sequence ID" value="MCH7407903.1"/>
    <property type="molecule type" value="Genomic_DNA"/>
</dbReference>
<feature type="transmembrane region" description="Helical" evidence="1">
    <location>
        <begin position="114"/>
        <end position="131"/>
    </location>
</feature>
<keyword evidence="3" id="KW-1185">Reference proteome</keyword>